<dbReference type="Pfam" id="PF13568">
    <property type="entry name" value="OMP_b-brl_2"/>
    <property type="match status" value="1"/>
</dbReference>
<organism evidence="3 4">
    <name type="scientific">Mucilaginibacter antarcticus</name>
    <dbReference type="NCBI Taxonomy" id="1855725"/>
    <lineage>
        <taxon>Bacteria</taxon>
        <taxon>Pseudomonadati</taxon>
        <taxon>Bacteroidota</taxon>
        <taxon>Sphingobacteriia</taxon>
        <taxon>Sphingobacteriales</taxon>
        <taxon>Sphingobacteriaceae</taxon>
        <taxon>Mucilaginibacter</taxon>
    </lineage>
</organism>
<comment type="caution">
    <text evidence="3">The sequence shown here is derived from an EMBL/GenBank/DDBJ whole genome shotgun (WGS) entry which is preliminary data.</text>
</comment>
<evidence type="ECO:0000313" key="4">
    <source>
        <dbReference type="Proteomes" id="UP001597601"/>
    </source>
</evidence>
<evidence type="ECO:0000256" key="1">
    <source>
        <dbReference type="SAM" id="SignalP"/>
    </source>
</evidence>
<feature type="signal peptide" evidence="1">
    <location>
        <begin position="1"/>
        <end position="20"/>
    </location>
</feature>
<accession>A0ABW5XPI7</accession>
<dbReference type="InterPro" id="IPR025665">
    <property type="entry name" value="Beta-barrel_OMP_2"/>
</dbReference>
<name>A0ABW5XPI7_9SPHI</name>
<evidence type="ECO:0000313" key="3">
    <source>
        <dbReference type="EMBL" id="MFD2864225.1"/>
    </source>
</evidence>
<dbReference type="EMBL" id="JBHUON010000005">
    <property type="protein sequence ID" value="MFD2864225.1"/>
    <property type="molecule type" value="Genomic_DNA"/>
</dbReference>
<dbReference type="RefSeq" id="WP_377124538.1">
    <property type="nucleotide sequence ID" value="NZ_JBHUHN010000001.1"/>
</dbReference>
<keyword evidence="4" id="KW-1185">Reference proteome</keyword>
<feature type="chain" id="PRO_5046598166" evidence="1">
    <location>
        <begin position="21"/>
        <end position="220"/>
    </location>
</feature>
<proteinExistence type="predicted"/>
<reference evidence="4" key="1">
    <citation type="journal article" date="2019" name="Int. J. Syst. Evol. Microbiol.">
        <title>The Global Catalogue of Microorganisms (GCM) 10K type strain sequencing project: providing services to taxonomists for standard genome sequencing and annotation.</title>
        <authorList>
            <consortium name="The Broad Institute Genomics Platform"/>
            <consortium name="The Broad Institute Genome Sequencing Center for Infectious Disease"/>
            <person name="Wu L."/>
            <person name="Ma J."/>
        </authorList>
    </citation>
    <scope>NUCLEOTIDE SEQUENCE [LARGE SCALE GENOMIC DNA]</scope>
    <source>
        <strain evidence="4">KCTC 52232</strain>
    </source>
</reference>
<sequence length="220" mass="24357">MKKIFLSAICLLLVAGSVSAQRRYARAPRNNNSRSYTDFYGPKIGLKIGASVANQTSSGYNNYSTGSILGLNAGLTLDLPIIYPLSFAPEVLYSQKGYEATTVNGIYTERTHYIDVPLLAKIKVAPTFNVVVGPQLSYLVSTTNTYDDGFVTSTEHYYEDNAGHKSYLGGVVGISFDINRSVDVHARYTIDLQKTDYRGNTYAPNYRNQVWQFGLGFKLN</sequence>
<feature type="domain" description="Outer membrane protein beta-barrel" evidence="2">
    <location>
        <begin position="44"/>
        <end position="193"/>
    </location>
</feature>
<dbReference type="Proteomes" id="UP001597601">
    <property type="component" value="Unassembled WGS sequence"/>
</dbReference>
<gene>
    <name evidence="3" type="ORF">ACFSYC_05945</name>
</gene>
<protein>
    <submittedName>
        <fullName evidence="3">Porin family protein</fullName>
    </submittedName>
</protein>
<evidence type="ECO:0000259" key="2">
    <source>
        <dbReference type="Pfam" id="PF13568"/>
    </source>
</evidence>
<keyword evidence="1" id="KW-0732">Signal</keyword>